<dbReference type="EMBL" id="CAJVPY010065250">
    <property type="protein sequence ID" value="CAG8824706.1"/>
    <property type="molecule type" value="Genomic_DNA"/>
</dbReference>
<comment type="caution">
    <text evidence="1">The sequence shown here is derived from an EMBL/GenBank/DDBJ whole genome shotgun (WGS) entry which is preliminary data.</text>
</comment>
<accession>A0A9N9KEY7</accession>
<reference evidence="1" key="1">
    <citation type="submission" date="2021-06" db="EMBL/GenBank/DDBJ databases">
        <authorList>
            <person name="Kallberg Y."/>
            <person name="Tangrot J."/>
            <person name="Rosling A."/>
        </authorList>
    </citation>
    <scope>NUCLEOTIDE SEQUENCE</scope>
    <source>
        <strain evidence="1">MA453B</strain>
    </source>
</reference>
<organism evidence="1 2">
    <name type="scientific">Dentiscutata erythropus</name>
    <dbReference type="NCBI Taxonomy" id="1348616"/>
    <lineage>
        <taxon>Eukaryota</taxon>
        <taxon>Fungi</taxon>
        <taxon>Fungi incertae sedis</taxon>
        <taxon>Mucoromycota</taxon>
        <taxon>Glomeromycotina</taxon>
        <taxon>Glomeromycetes</taxon>
        <taxon>Diversisporales</taxon>
        <taxon>Gigasporaceae</taxon>
        <taxon>Dentiscutata</taxon>
    </lineage>
</organism>
<feature type="non-terminal residue" evidence="1">
    <location>
        <position position="103"/>
    </location>
</feature>
<sequence>IKKNISNEKIYKFIDECVEEYTENFTQFHKLNKLPFVKTSIFNFIKEDMNDVALDGSHRFYKFKHKKLYDFFYDHYKSSYKNEFYELYNFGAMWKGEELFRWI</sequence>
<dbReference type="Proteomes" id="UP000789405">
    <property type="component" value="Unassembled WGS sequence"/>
</dbReference>
<proteinExistence type="predicted"/>
<keyword evidence="2" id="KW-1185">Reference proteome</keyword>
<name>A0A9N9KEY7_9GLOM</name>
<gene>
    <name evidence="1" type="ORF">DERYTH_LOCUS27750</name>
</gene>
<feature type="non-terminal residue" evidence="1">
    <location>
        <position position="1"/>
    </location>
</feature>
<evidence type="ECO:0000313" key="2">
    <source>
        <dbReference type="Proteomes" id="UP000789405"/>
    </source>
</evidence>
<protein>
    <submittedName>
        <fullName evidence="1">19430_t:CDS:1</fullName>
    </submittedName>
</protein>
<evidence type="ECO:0000313" key="1">
    <source>
        <dbReference type="EMBL" id="CAG8824706.1"/>
    </source>
</evidence>
<dbReference type="AlphaFoldDB" id="A0A9N9KEY7"/>